<keyword evidence="6 13" id="KW-0479">Metal-binding</keyword>
<evidence type="ECO:0000256" key="5">
    <source>
        <dbReference type="ARBA" id="ARBA00022617"/>
    </source>
</evidence>
<evidence type="ECO:0000256" key="7">
    <source>
        <dbReference type="ARBA" id="ARBA00022824"/>
    </source>
</evidence>
<dbReference type="GO" id="GO:0020037">
    <property type="term" value="F:heme binding"/>
    <property type="evidence" value="ECO:0007669"/>
    <property type="project" value="InterPro"/>
</dbReference>
<dbReference type="CDD" id="cd11056">
    <property type="entry name" value="CYP6-like"/>
    <property type="match status" value="2"/>
</dbReference>
<dbReference type="PANTHER" id="PTHR24292:SF54">
    <property type="entry name" value="CYP9F3-RELATED"/>
    <property type="match status" value="1"/>
</dbReference>
<keyword evidence="14" id="KW-1133">Transmembrane helix</keyword>
<keyword evidence="14" id="KW-0812">Transmembrane</keyword>
<evidence type="ECO:0000256" key="13">
    <source>
        <dbReference type="PIRSR" id="PIRSR602401-1"/>
    </source>
</evidence>
<accession>A0A6I9XGX8</accession>
<keyword evidence="7" id="KW-0256">Endoplasmic reticulum</keyword>
<evidence type="ECO:0000256" key="1">
    <source>
        <dbReference type="ARBA" id="ARBA00001971"/>
    </source>
</evidence>
<evidence type="ECO:0000256" key="12">
    <source>
        <dbReference type="ARBA" id="ARBA00023136"/>
    </source>
</evidence>
<keyword evidence="10 13" id="KW-0408">Iron</keyword>
<gene>
    <name evidence="16" type="primary">LOC105431917</name>
</gene>
<evidence type="ECO:0000256" key="9">
    <source>
        <dbReference type="ARBA" id="ARBA00023002"/>
    </source>
</evidence>
<evidence type="ECO:0000256" key="11">
    <source>
        <dbReference type="ARBA" id="ARBA00023033"/>
    </source>
</evidence>
<sequence length="1118" mass="128830">MIYIIALSVIAGVLGFYYYFFKDLNYFKKHGILHKPPFPILGNMGPSVLRLQSVAELVKDIYNLHSEAKYVGMFDMTNPLIMVRDPELIKSITLKHFDMFPDHRSFVDETQDPLFGKNLFSIRGERWRQVRSLLSPAFTSSKMKSMFKLMSECADDFATFLAQLPPEQRMIQVKDVFTRYTNDVIATCAFGITVDSMRNPKNQFYIYGKEATTFNSIALIKLYIFRSLPTLARLINLKIVRQKIADFFRDLVETTIKTRDENSIVRPDMLQLMMENRGKEGKPELSIEDMVSQAFIFFFGGFDSTSTLMCFAAHEIAVNPDIQKRLQDEIDRILEENNGEAPYEAVNGMEYLDAVICEALRMYPVAVAMDRLCEKDFELPPALPGMKPFTIKKGQGIWIPIYGLQHDPKYFEEPEKFDPERFLGEKRKHSLNCGAYIPFGLGPRMCIGNRFALLETKVLLFYLLARCDLKVCEKTPIPIKIAKDGFNMKPEGGFWLNVEPRENIHHTLSTKLVNGTCDLTLNRICVKDFELPSTLPGMKSFIIKKGQGIPVYGLYHDSKYFEKPEKFDPKRFLSKRKKHTLNCGASFPFGLGPRMSIDNSNRYITMMYVIALSVIAGVLGFYYYFFKDWNYFKKHNILHKPPIPIVGNMGPSVFRLQSIAELIKDIYNLHSEAKYIGIFDMTKPCIIVRDPELIKSIALKHFDIFPDHRSFVNESQDSIFGKNLFSIRGEKWRQVRSLLTPVFTSHKMKSMFKLMSKCAADFGSFLTQLPPEQRMMQMKDIFARYTNDMIATCAFGITVDSMRNPKNEFYVYGKEATSFDGIALIKLYIFRNFPLLARLINLKLIRQKIVDYFRDLVEITIKTRDENGIVRPDILQLLMENRNKEDKAKLTIEDMVSHAFIFFFGGFDTASTVMSFTAHEIAVNQDIQKKLQNEIDRILKENNGEASYEAINAMEYLDAVIHEALRMYPPAATTDRLCVKDFELPPALSGMNSFTIKKGQNIWIPIYALHHDPKYFEKPEKFDPERFLGERRKDSLNCGAYIPFGLGPRMCIGNRFALLEIKVLFFHLLARCNLKVCEKTPIPLKLARSGIIMKPEGGFWLNVEPREITLVDVRSLMI</sequence>
<evidence type="ECO:0000256" key="3">
    <source>
        <dbReference type="ARBA" id="ARBA00004406"/>
    </source>
</evidence>
<dbReference type="Proteomes" id="UP000504615">
    <property type="component" value="Unplaced"/>
</dbReference>
<comment type="cofactor">
    <cofactor evidence="1 13">
        <name>heme</name>
        <dbReference type="ChEBI" id="CHEBI:30413"/>
    </cofactor>
</comment>
<dbReference type="FunFam" id="1.10.630.10:FF:000042">
    <property type="entry name" value="Cytochrome P450"/>
    <property type="match status" value="2"/>
</dbReference>
<feature type="transmembrane region" description="Helical" evidence="14">
    <location>
        <begin position="603"/>
        <end position="625"/>
    </location>
</feature>
<dbReference type="AlphaFoldDB" id="A0A6I9XGX8"/>
<dbReference type="InterPro" id="IPR002401">
    <property type="entry name" value="Cyt_P450_E_grp-I"/>
</dbReference>
<keyword evidence="12 14" id="KW-0472">Membrane</keyword>
<dbReference type="SUPFAM" id="SSF48264">
    <property type="entry name" value="Cytochrome P450"/>
    <property type="match status" value="3"/>
</dbReference>
<evidence type="ECO:0000256" key="8">
    <source>
        <dbReference type="ARBA" id="ARBA00022848"/>
    </source>
</evidence>
<evidence type="ECO:0000256" key="14">
    <source>
        <dbReference type="SAM" id="Phobius"/>
    </source>
</evidence>
<name>A0A6I9XGX8_9HYME</name>
<comment type="subcellular location">
    <subcellularLocation>
        <location evidence="3">Endoplasmic reticulum membrane</location>
        <topology evidence="3">Peripheral membrane protein</topology>
    </subcellularLocation>
    <subcellularLocation>
        <location evidence="2">Microsome membrane</location>
        <topology evidence="2">Peripheral membrane protein</topology>
    </subcellularLocation>
</comment>
<dbReference type="GO" id="GO:0004497">
    <property type="term" value="F:monooxygenase activity"/>
    <property type="evidence" value="ECO:0007669"/>
    <property type="project" value="UniProtKB-KW"/>
</dbReference>
<keyword evidence="5 13" id="KW-0349">Heme</keyword>
<dbReference type="GO" id="GO:0005506">
    <property type="term" value="F:iron ion binding"/>
    <property type="evidence" value="ECO:0007669"/>
    <property type="project" value="InterPro"/>
</dbReference>
<protein>
    <submittedName>
        <fullName evidence="16">Uncharacterized protein LOC105431917</fullName>
    </submittedName>
</protein>
<organism evidence="15 16">
    <name type="scientific">Pogonomyrmex barbatus</name>
    <name type="common">red harvester ant</name>
    <dbReference type="NCBI Taxonomy" id="144034"/>
    <lineage>
        <taxon>Eukaryota</taxon>
        <taxon>Metazoa</taxon>
        <taxon>Ecdysozoa</taxon>
        <taxon>Arthropoda</taxon>
        <taxon>Hexapoda</taxon>
        <taxon>Insecta</taxon>
        <taxon>Pterygota</taxon>
        <taxon>Neoptera</taxon>
        <taxon>Endopterygota</taxon>
        <taxon>Hymenoptera</taxon>
        <taxon>Apocrita</taxon>
        <taxon>Aculeata</taxon>
        <taxon>Formicoidea</taxon>
        <taxon>Formicidae</taxon>
        <taxon>Myrmicinae</taxon>
        <taxon>Pogonomyrmex</taxon>
    </lineage>
</organism>
<dbReference type="InterPro" id="IPR017972">
    <property type="entry name" value="Cyt_P450_CS"/>
</dbReference>
<reference evidence="16" key="1">
    <citation type="submission" date="2025-08" db="UniProtKB">
        <authorList>
            <consortium name="RefSeq"/>
        </authorList>
    </citation>
    <scope>IDENTIFICATION</scope>
</reference>
<proteinExistence type="inferred from homology"/>
<feature type="binding site" description="axial binding residue" evidence="13">
    <location>
        <position position="1051"/>
    </location>
    <ligand>
        <name>heme</name>
        <dbReference type="ChEBI" id="CHEBI:30413"/>
    </ligand>
    <ligandPart>
        <name>Fe</name>
        <dbReference type="ChEBI" id="CHEBI:18248"/>
    </ligandPart>
</feature>
<evidence type="ECO:0000256" key="2">
    <source>
        <dbReference type="ARBA" id="ARBA00004174"/>
    </source>
</evidence>
<evidence type="ECO:0000313" key="15">
    <source>
        <dbReference type="Proteomes" id="UP000504615"/>
    </source>
</evidence>
<dbReference type="PANTHER" id="PTHR24292">
    <property type="entry name" value="CYTOCHROME P450"/>
    <property type="match status" value="1"/>
</dbReference>
<dbReference type="GO" id="GO:0005789">
    <property type="term" value="C:endoplasmic reticulum membrane"/>
    <property type="evidence" value="ECO:0007669"/>
    <property type="project" value="UniProtKB-SubCell"/>
</dbReference>
<evidence type="ECO:0000256" key="4">
    <source>
        <dbReference type="ARBA" id="ARBA00010617"/>
    </source>
</evidence>
<dbReference type="Gene3D" id="1.10.630.10">
    <property type="entry name" value="Cytochrome P450"/>
    <property type="match status" value="3"/>
</dbReference>
<keyword evidence="11" id="KW-0503">Monooxygenase</keyword>
<dbReference type="GO" id="GO:0016705">
    <property type="term" value="F:oxidoreductase activity, acting on paired donors, with incorporation or reduction of molecular oxygen"/>
    <property type="evidence" value="ECO:0007669"/>
    <property type="project" value="InterPro"/>
</dbReference>
<dbReference type="InterPro" id="IPR050476">
    <property type="entry name" value="Insect_CytP450_Detox"/>
</dbReference>
<dbReference type="OrthoDB" id="2789670at2759"/>
<keyword evidence="8" id="KW-0492">Microsome</keyword>
<dbReference type="GeneID" id="105431917"/>
<keyword evidence="9" id="KW-0560">Oxidoreductase</keyword>
<dbReference type="PRINTS" id="PR00385">
    <property type="entry name" value="P450"/>
</dbReference>
<comment type="similarity">
    <text evidence="4">Belongs to the cytochrome P450 family.</text>
</comment>
<dbReference type="InterPro" id="IPR036396">
    <property type="entry name" value="Cyt_P450_sf"/>
</dbReference>
<dbReference type="KEGG" id="pbar:105431917"/>
<dbReference type="InterPro" id="IPR001128">
    <property type="entry name" value="Cyt_P450"/>
</dbReference>
<evidence type="ECO:0000256" key="10">
    <source>
        <dbReference type="ARBA" id="ARBA00023004"/>
    </source>
</evidence>
<dbReference type="PROSITE" id="PS00086">
    <property type="entry name" value="CYTOCHROME_P450"/>
    <property type="match status" value="2"/>
</dbReference>
<dbReference type="Pfam" id="PF00067">
    <property type="entry name" value="p450"/>
    <property type="match status" value="3"/>
</dbReference>
<evidence type="ECO:0000256" key="6">
    <source>
        <dbReference type="ARBA" id="ARBA00022723"/>
    </source>
</evidence>
<evidence type="ECO:0000313" key="16">
    <source>
        <dbReference type="RefSeq" id="XP_011644722.2"/>
    </source>
</evidence>
<dbReference type="RefSeq" id="XP_011644722.2">
    <property type="nucleotide sequence ID" value="XM_011646420.2"/>
</dbReference>
<keyword evidence="15" id="KW-1185">Reference proteome</keyword>
<dbReference type="PRINTS" id="PR00463">
    <property type="entry name" value="EP450I"/>
</dbReference>